<keyword evidence="6 17" id="KW-0479">Metal-binding</keyword>
<reference evidence="20" key="1">
    <citation type="submission" date="2025-08" db="UniProtKB">
        <authorList>
            <consortium name="RefSeq"/>
        </authorList>
    </citation>
    <scope>IDENTIFICATION</scope>
    <source>
        <tissue evidence="20">Whole organism</tissue>
    </source>
</reference>
<dbReference type="InterPro" id="IPR018303">
    <property type="entry name" value="ATPase_P-typ_P_site"/>
</dbReference>
<dbReference type="OMA" id="DHMMESK"/>
<dbReference type="FunFam" id="2.70.150.10:FF:000002">
    <property type="entry name" value="Copper-transporting ATPase 1, putative"/>
    <property type="match status" value="1"/>
</dbReference>
<dbReference type="SUPFAM" id="SSF81665">
    <property type="entry name" value="Calcium ATPase, transmembrane domain M"/>
    <property type="match status" value="1"/>
</dbReference>
<dbReference type="GO" id="GO:0015677">
    <property type="term" value="P:copper ion import"/>
    <property type="evidence" value="ECO:0007669"/>
    <property type="project" value="TreeGrafter"/>
</dbReference>
<dbReference type="CDD" id="cd00371">
    <property type="entry name" value="HMA"/>
    <property type="match status" value="6"/>
</dbReference>
<dbReference type="PANTHER" id="PTHR43520:SF8">
    <property type="entry name" value="P-TYPE CU(+) TRANSPORTER"/>
    <property type="match status" value="1"/>
</dbReference>
<dbReference type="SUPFAM" id="SSF56784">
    <property type="entry name" value="HAD-like"/>
    <property type="match status" value="1"/>
</dbReference>
<dbReference type="Pfam" id="PF00122">
    <property type="entry name" value="E1-E2_ATPase"/>
    <property type="match status" value="1"/>
</dbReference>
<dbReference type="SFLD" id="SFLDG00002">
    <property type="entry name" value="C1.7:_P-type_atpase_like"/>
    <property type="match status" value="1"/>
</dbReference>
<keyword evidence="15" id="KW-0406">Ion transport</keyword>
<organism evidence="19 20">
    <name type="scientific">Hyalella azteca</name>
    <name type="common">Amphipod</name>
    <dbReference type="NCBI Taxonomy" id="294128"/>
    <lineage>
        <taxon>Eukaryota</taxon>
        <taxon>Metazoa</taxon>
        <taxon>Ecdysozoa</taxon>
        <taxon>Arthropoda</taxon>
        <taxon>Crustacea</taxon>
        <taxon>Multicrustacea</taxon>
        <taxon>Malacostraca</taxon>
        <taxon>Eumalacostraca</taxon>
        <taxon>Peracarida</taxon>
        <taxon>Amphipoda</taxon>
        <taxon>Senticaudata</taxon>
        <taxon>Talitrida</taxon>
        <taxon>Talitroidea</taxon>
        <taxon>Hyalellidae</taxon>
        <taxon>Hyalella</taxon>
    </lineage>
</organism>
<dbReference type="PRINTS" id="PR00942">
    <property type="entry name" value="CUATPASEI"/>
</dbReference>
<dbReference type="EC" id="7.2.2.8" evidence="3"/>
<dbReference type="FunFam" id="3.30.70.100:FF:000001">
    <property type="entry name" value="ATPase copper transporting beta"/>
    <property type="match status" value="5"/>
</dbReference>
<evidence type="ECO:0000256" key="11">
    <source>
        <dbReference type="ARBA" id="ARBA00022842"/>
    </source>
</evidence>
<evidence type="ECO:0000256" key="16">
    <source>
        <dbReference type="ARBA" id="ARBA00023136"/>
    </source>
</evidence>
<dbReference type="InterPro" id="IPR023298">
    <property type="entry name" value="ATPase_P-typ_TM_dom_sf"/>
</dbReference>
<keyword evidence="7" id="KW-0677">Repeat</keyword>
<feature type="domain" description="HMA" evidence="18">
    <location>
        <begin position="115"/>
        <end position="181"/>
    </location>
</feature>
<evidence type="ECO:0000256" key="12">
    <source>
        <dbReference type="ARBA" id="ARBA00022967"/>
    </source>
</evidence>
<feature type="domain" description="HMA" evidence="18">
    <location>
        <begin position="442"/>
        <end position="508"/>
    </location>
</feature>
<keyword evidence="12" id="KW-1278">Translocase</keyword>
<feature type="transmembrane region" description="Helical" evidence="17">
    <location>
        <begin position="1290"/>
        <end position="1310"/>
    </location>
</feature>
<dbReference type="SFLD" id="SFLDS00003">
    <property type="entry name" value="Haloacid_Dehalogenase"/>
    <property type="match status" value="1"/>
</dbReference>
<dbReference type="GO" id="GO:0055070">
    <property type="term" value="P:copper ion homeostasis"/>
    <property type="evidence" value="ECO:0007669"/>
    <property type="project" value="TreeGrafter"/>
</dbReference>
<evidence type="ECO:0000256" key="8">
    <source>
        <dbReference type="ARBA" id="ARBA00022741"/>
    </source>
</evidence>
<evidence type="ECO:0000256" key="13">
    <source>
        <dbReference type="ARBA" id="ARBA00022989"/>
    </source>
</evidence>
<keyword evidence="5 17" id="KW-0812">Transmembrane</keyword>
<gene>
    <name evidence="20" type="primary">LOC108668475</name>
</gene>
<evidence type="ECO:0000256" key="3">
    <source>
        <dbReference type="ARBA" id="ARBA00012517"/>
    </source>
</evidence>
<keyword evidence="16 17" id="KW-0472">Membrane</keyword>
<dbReference type="NCBIfam" id="TIGR00003">
    <property type="entry name" value="copper ion binding protein"/>
    <property type="match status" value="4"/>
</dbReference>
<keyword evidence="14" id="KW-0186">Copper</keyword>
<dbReference type="CDD" id="cd02094">
    <property type="entry name" value="P-type_ATPase_Cu-like"/>
    <property type="match status" value="1"/>
</dbReference>
<dbReference type="Gene3D" id="2.70.150.10">
    <property type="entry name" value="Calcium-transporting ATPase, cytoplasmic transduction domain A"/>
    <property type="match status" value="1"/>
</dbReference>
<dbReference type="Pfam" id="PF00702">
    <property type="entry name" value="Hydrolase"/>
    <property type="match status" value="2"/>
</dbReference>
<evidence type="ECO:0000256" key="6">
    <source>
        <dbReference type="ARBA" id="ARBA00022723"/>
    </source>
</evidence>
<keyword evidence="13 17" id="KW-1133">Transmembrane helix</keyword>
<dbReference type="GO" id="GO:0005524">
    <property type="term" value="F:ATP binding"/>
    <property type="evidence" value="ECO:0007669"/>
    <property type="project" value="UniProtKB-UniRule"/>
</dbReference>
<keyword evidence="10 17" id="KW-0067">ATP-binding</keyword>
<dbReference type="InterPro" id="IPR027256">
    <property type="entry name" value="P-typ_ATPase_IB"/>
</dbReference>
<evidence type="ECO:0000313" key="19">
    <source>
        <dbReference type="Proteomes" id="UP000694843"/>
    </source>
</evidence>
<comment type="subcellular location">
    <subcellularLocation>
        <location evidence="1">Golgi apparatus</location>
        <location evidence="1">trans-Golgi network membrane</location>
        <topology evidence="1">Multi-pass membrane protein</topology>
    </subcellularLocation>
    <subcellularLocation>
        <location evidence="17">Membrane</location>
    </subcellularLocation>
</comment>
<dbReference type="CTD" id="32142"/>
<dbReference type="InterPro" id="IPR023299">
    <property type="entry name" value="ATPase_P-typ_cyto_dom_N"/>
</dbReference>
<name>A0A979FMG2_HYAAZ</name>
<dbReference type="PROSITE" id="PS00154">
    <property type="entry name" value="ATPASE_E1_E2"/>
    <property type="match status" value="1"/>
</dbReference>
<dbReference type="NCBIfam" id="TIGR01494">
    <property type="entry name" value="ATPase_P-type"/>
    <property type="match status" value="1"/>
</dbReference>
<evidence type="ECO:0000256" key="1">
    <source>
        <dbReference type="ARBA" id="ARBA00004166"/>
    </source>
</evidence>
<protein>
    <recommendedName>
        <fullName evidence="3">P-type Cu(+) transporter</fullName>
        <ecNumber evidence="3">7.2.2.8</ecNumber>
    </recommendedName>
</protein>
<accession>A0A979FMG2</accession>
<dbReference type="KEGG" id="hazt:108668475"/>
<evidence type="ECO:0000256" key="17">
    <source>
        <dbReference type="RuleBase" id="RU362081"/>
    </source>
</evidence>
<dbReference type="OrthoDB" id="432719at2759"/>
<evidence type="ECO:0000256" key="4">
    <source>
        <dbReference type="ARBA" id="ARBA00022448"/>
    </source>
</evidence>
<dbReference type="SFLD" id="SFLDF00027">
    <property type="entry name" value="p-type_atpase"/>
    <property type="match status" value="1"/>
</dbReference>
<evidence type="ECO:0000256" key="9">
    <source>
        <dbReference type="ARBA" id="ARBA00022796"/>
    </source>
</evidence>
<dbReference type="SUPFAM" id="SSF81653">
    <property type="entry name" value="Calcium ATPase, transduction domain A"/>
    <property type="match status" value="1"/>
</dbReference>
<dbReference type="GO" id="GO:0005802">
    <property type="term" value="C:trans-Golgi network"/>
    <property type="evidence" value="ECO:0007669"/>
    <property type="project" value="TreeGrafter"/>
</dbReference>
<dbReference type="Gene3D" id="3.30.70.100">
    <property type="match status" value="6"/>
</dbReference>
<evidence type="ECO:0000256" key="2">
    <source>
        <dbReference type="ARBA" id="ARBA00006024"/>
    </source>
</evidence>
<dbReference type="Pfam" id="PF00403">
    <property type="entry name" value="HMA"/>
    <property type="match status" value="6"/>
</dbReference>
<dbReference type="InterPro" id="IPR059000">
    <property type="entry name" value="ATPase_P-type_domA"/>
</dbReference>
<keyword evidence="11" id="KW-0460">Magnesium</keyword>
<keyword evidence="19" id="KW-1185">Reference proteome</keyword>
<dbReference type="GO" id="GO:0043682">
    <property type="term" value="F:P-type divalent copper transporter activity"/>
    <property type="evidence" value="ECO:0007669"/>
    <property type="project" value="TreeGrafter"/>
</dbReference>
<feature type="transmembrane region" description="Helical" evidence="17">
    <location>
        <begin position="533"/>
        <end position="552"/>
    </location>
</feature>
<dbReference type="InterPro" id="IPR006121">
    <property type="entry name" value="HMA_dom"/>
</dbReference>
<keyword evidence="9" id="KW-0187">Copper transport</keyword>
<dbReference type="NCBIfam" id="TIGR01525">
    <property type="entry name" value="ATPase-IB_hvy"/>
    <property type="match status" value="1"/>
</dbReference>
<dbReference type="Gene3D" id="3.40.1110.10">
    <property type="entry name" value="Calcium-transporting ATPase, cytoplasmic domain N"/>
    <property type="match status" value="2"/>
</dbReference>
<keyword evidence="4" id="KW-0813">Transport</keyword>
<proteinExistence type="inferred from homology"/>
<dbReference type="InterPro" id="IPR017969">
    <property type="entry name" value="Heavy-metal-associated_CS"/>
</dbReference>
<dbReference type="InterPro" id="IPR036412">
    <property type="entry name" value="HAD-like_sf"/>
</dbReference>
<evidence type="ECO:0000256" key="15">
    <source>
        <dbReference type="ARBA" id="ARBA00023065"/>
    </source>
</evidence>
<dbReference type="Proteomes" id="UP000694843">
    <property type="component" value="Unplaced"/>
</dbReference>
<evidence type="ECO:0000256" key="14">
    <source>
        <dbReference type="ARBA" id="ARBA00023008"/>
    </source>
</evidence>
<dbReference type="GO" id="GO:0005507">
    <property type="term" value="F:copper ion binding"/>
    <property type="evidence" value="ECO:0007669"/>
    <property type="project" value="InterPro"/>
</dbReference>
<dbReference type="GO" id="GO:0140581">
    <property type="term" value="F:P-type monovalent copper transporter activity"/>
    <property type="evidence" value="ECO:0007669"/>
    <property type="project" value="UniProtKB-EC"/>
</dbReference>
<dbReference type="GO" id="GO:0005886">
    <property type="term" value="C:plasma membrane"/>
    <property type="evidence" value="ECO:0007669"/>
    <property type="project" value="TreeGrafter"/>
</dbReference>
<dbReference type="SUPFAM" id="SSF55008">
    <property type="entry name" value="HMA, heavy metal-associated domain"/>
    <property type="match status" value="6"/>
</dbReference>
<feature type="transmembrane region" description="Helical" evidence="17">
    <location>
        <begin position="1262"/>
        <end position="1284"/>
    </location>
</feature>
<keyword evidence="8 17" id="KW-0547">Nucleotide-binding</keyword>
<feature type="transmembrane region" description="Helical" evidence="17">
    <location>
        <begin position="608"/>
        <end position="632"/>
    </location>
</feature>
<feature type="transmembrane region" description="Helical" evidence="17">
    <location>
        <begin position="798"/>
        <end position="823"/>
    </location>
</feature>
<evidence type="ECO:0000256" key="7">
    <source>
        <dbReference type="ARBA" id="ARBA00022737"/>
    </source>
</evidence>
<sequence>MLTVTVLSVDGMTCQSCVQSIESHVGALEGVNKITVQLKPGRATVLHDTSMLSPQQVCEAIDDMGFTCLILPSDCDGHRSVGDGATSSMDDISLDIENFESKKLVDDIDCACGDTLVEVAITGMTSDACVRKIEAAVAGVAGVKLVTVSLQQQRAAVILDPSLTPPSAVSRVIEQVGFGATLLSGPETSDETKETTKEEEDVVVVGIEGMTCQSCVKNIESTVGAKPGVLGIEVSLANKEGVVKFAASRTSAENIRDHIEDMGFIATLPHHDVPRSCVVSIAGMTCMSCVRNIEGTVGSRHGIRDIKVSLEAGEGRVEYDASVLCAQQVADMIDDMGFTAALKHRPSFETHKKLVKGGLSRLSAESLPSDDKFRTDLKTKDGRDLTKSYIKITGMTCASCVAAIEKHAKKIPGVANILVALMASKCPHVLSVPHAADKWHDVLLMLQISGMTCSSCVHVIESHVKKLRGVQSAVVALTTTKGKFCFDPATTGPRDIIECIEGLGFTASLQNTSMKSSNYLDHSSEIAKWRNSFIVSLLFGLPAMIVMIYYMAMMKHMTHEQMCCVVPGLSLENLLLFLLSTPVQFVGGRHFYVQAVKALRHGTANMDVLIMLATTVSYLYSVGVVLAAMILVQPTSPMTFFDTPPMLLMFVAAGRWLEHVTKGKTSEALAKLISLQATEACLVTIDPDTKQVLTEKIIDVELIQRADVLKVKPGEKIPVDGRVLTGTSTADESLITGESMPVAKKPGSAVIGGSINQNGLLLVQATLIGQDTTLAQIVKLIEEAQTSKAPIQQLADRIAGYFVPFVVTVSSLTLVSWIIVGYIDISLVEPNWQQREAEGFTKLEIILESAFRCGITVLAIACPCALGLATPTAVMVGTGVGASNGILIKGAEPLENAHKIKSVVFDKTGTITHGQPRVTRISLYSPRVSFAQFAAVAGAAESASEHPIATAISGFCKGVLNSDVMGHTSGFRAVSGSGLICQVSNIEPAVVASTTSFKMLSATTPSPSRIREAGINIPYTLKPTDSLLLVDDVLVDFTLQKEDTSASSLLQVIDETNSSKPLLGASPSSHVPAGVPLTEPVNVIIGNRGWMKQNGVAVPDAVDEQMSQQEKFGHTAVLIALNGELSGMVAVADTVKADAALTVYTLHKMGLEVILLTGDNQRTARAIARQVGINRVFAEVLPSHKVRKVQQLQATGVRVAMVGDGVNDSPALAQADVGIAIGSGTDVAVEAADIVLMRQDLLDVVACLDLSKKTVRRIHMNFLFASIYNIVGIPIAAGVFKPLGFVLQPWMGSAAMAMSSVSVVASSLYLKLYRKPSKESLATLEFHKSREARLGTSEDDDNISMHRGLDDLPTPRQASTLSRVRRQLSDVVHKTRRKSCNCDGKSGRGRCSCPHTASLRARFEAVNPKGAALDAPSSAASLRDNAAIVHFEQSTATDFWAEDQTDDEIPLIGAIP</sequence>
<dbReference type="InterPro" id="IPR006122">
    <property type="entry name" value="HMA_Cu_ion-bd"/>
</dbReference>
<dbReference type="InterPro" id="IPR008250">
    <property type="entry name" value="ATPase_P-typ_transduc_dom_A_sf"/>
</dbReference>
<feature type="domain" description="HMA" evidence="18">
    <location>
        <begin position="3"/>
        <end position="69"/>
    </location>
</feature>
<dbReference type="InterPro" id="IPR036163">
    <property type="entry name" value="HMA_dom_sf"/>
</dbReference>
<dbReference type="GeneID" id="108668475"/>
<dbReference type="PANTHER" id="PTHR43520">
    <property type="entry name" value="ATP7, ISOFORM B"/>
    <property type="match status" value="1"/>
</dbReference>
<evidence type="ECO:0000259" key="18">
    <source>
        <dbReference type="PROSITE" id="PS50846"/>
    </source>
</evidence>
<feature type="domain" description="HMA" evidence="18">
    <location>
        <begin position="201"/>
        <end position="267"/>
    </location>
</feature>
<dbReference type="InterPro" id="IPR023214">
    <property type="entry name" value="HAD_sf"/>
</dbReference>
<dbReference type="PROSITE" id="PS01047">
    <property type="entry name" value="HMA_1"/>
    <property type="match status" value="4"/>
</dbReference>
<dbReference type="SUPFAM" id="SSF81660">
    <property type="entry name" value="Metal cation-transporting ATPase, ATP-binding domain N"/>
    <property type="match status" value="1"/>
</dbReference>
<dbReference type="FunFam" id="3.40.50.1000:FF:000031">
    <property type="entry name" value="Probable copper-transporting ATPase HMA5"/>
    <property type="match status" value="1"/>
</dbReference>
<dbReference type="GO" id="GO:0016887">
    <property type="term" value="F:ATP hydrolysis activity"/>
    <property type="evidence" value="ECO:0007669"/>
    <property type="project" value="InterPro"/>
</dbReference>
<dbReference type="Gene3D" id="3.40.50.1000">
    <property type="entry name" value="HAD superfamily/HAD-like"/>
    <property type="match status" value="2"/>
</dbReference>
<comment type="similarity">
    <text evidence="2 17">Belongs to the cation transport ATPase (P-type) (TC 3.A.3) family. Type IB subfamily.</text>
</comment>
<dbReference type="InterPro" id="IPR044492">
    <property type="entry name" value="P_typ_ATPase_HD_dom"/>
</dbReference>
<evidence type="ECO:0000256" key="10">
    <source>
        <dbReference type="ARBA" id="ARBA00022840"/>
    </source>
</evidence>
<feature type="transmembrane region" description="Helical" evidence="17">
    <location>
        <begin position="849"/>
        <end position="869"/>
    </location>
</feature>
<dbReference type="InterPro" id="IPR001757">
    <property type="entry name" value="P_typ_ATPase"/>
</dbReference>
<evidence type="ECO:0000256" key="5">
    <source>
        <dbReference type="ARBA" id="ARBA00022692"/>
    </source>
</evidence>
<dbReference type="PRINTS" id="PR00119">
    <property type="entry name" value="CATATPASE"/>
</dbReference>
<dbReference type="PROSITE" id="PS50846">
    <property type="entry name" value="HMA_2"/>
    <property type="match status" value="5"/>
</dbReference>
<dbReference type="RefSeq" id="XP_047738243.1">
    <property type="nucleotide sequence ID" value="XM_047882287.1"/>
</dbReference>
<feature type="domain" description="HMA" evidence="18">
    <location>
        <begin position="275"/>
        <end position="341"/>
    </location>
</feature>
<evidence type="ECO:0000313" key="20">
    <source>
        <dbReference type="RefSeq" id="XP_047738243.1"/>
    </source>
</evidence>